<dbReference type="EMBL" id="JACHCA010000013">
    <property type="protein sequence ID" value="MBB6130065.1"/>
    <property type="molecule type" value="Genomic_DNA"/>
</dbReference>
<evidence type="ECO:0000313" key="2">
    <source>
        <dbReference type="EMBL" id="MBB6112940.1"/>
    </source>
</evidence>
<dbReference type="Proteomes" id="UP000548326">
    <property type="component" value="Unassembled WGS sequence"/>
</dbReference>
<feature type="transmembrane region" description="Helical" evidence="1">
    <location>
        <begin position="197"/>
        <end position="218"/>
    </location>
</feature>
<dbReference type="PANTHER" id="PTHR43044:SF1">
    <property type="entry name" value="QUINOL:CYTOCHROME C OXIDOREDUCTASE QUINONE-BINDING SUBUNIT 2"/>
    <property type="match status" value="1"/>
</dbReference>
<gene>
    <name evidence="3" type="ORF">HDF22_004204</name>
    <name evidence="2" type="ORF">HDF23_005723</name>
</gene>
<keyword evidence="4" id="KW-1185">Reference proteome</keyword>
<dbReference type="AlphaFoldDB" id="A0A1N7GB22"/>
<feature type="transmembrane region" description="Helical" evidence="1">
    <location>
        <begin position="51"/>
        <end position="74"/>
    </location>
</feature>
<accession>A0A1N7GB22</accession>
<reference evidence="4 5" key="1">
    <citation type="submission" date="2020-08" db="EMBL/GenBank/DDBJ databases">
        <title>Genomic Encyclopedia of Type Strains, Phase IV (KMG-V): Genome sequencing to study the core and pangenomes of soil and plant-associated prokaryotes.</title>
        <authorList>
            <person name="Whitman W."/>
        </authorList>
    </citation>
    <scope>NUCLEOTIDE SEQUENCE [LARGE SCALE GENOMIC DNA]</scope>
    <source>
        <strain evidence="2 4">ANJLi2</strain>
        <strain evidence="3 5">MP601</strain>
    </source>
</reference>
<dbReference type="Proteomes" id="UP000541583">
    <property type="component" value="Unassembled WGS sequence"/>
</dbReference>
<dbReference type="PANTHER" id="PTHR43044">
    <property type="match status" value="1"/>
</dbReference>
<dbReference type="STRING" id="354630.SAMN05421821_12514"/>
<feature type="transmembrane region" description="Helical" evidence="1">
    <location>
        <begin position="86"/>
        <end position="106"/>
    </location>
</feature>
<feature type="transmembrane region" description="Helical" evidence="1">
    <location>
        <begin position="372"/>
        <end position="395"/>
    </location>
</feature>
<evidence type="ECO:0000313" key="4">
    <source>
        <dbReference type="Proteomes" id="UP000541583"/>
    </source>
</evidence>
<feature type="transmembrane region" description="Helical" evidence="1">
    <location>
        <begin position="314"/>
        <end position="332"/>
    </location>
</feature>
<protein>
    <submittedName>
        <fullName evidence="3">Uncharacterized protein</fullName>
    </submittedName>
</protein>
<keyword evidence="1" id="KW-0812">Transmembrane</keyword>
<dbReference type="EMBL" id="JACHCB010000025">
    <property type="protein sequence ID" value="MBB6112940.1"/>
    <property type="molecule type" value="Genomic_DNA"/>
</dbReference>
<keyword evidence="1" id="KW-1133">Transmembrane helix</keyword>
<feature type="transmembrane region" description="Helical" evidence="1">
    <location>
        <begin position="157"/>
        <end position="176"/>
    </location>
</feature>
<evidence type="ECO:0000313" key="5">
    <source>
        <dbReference type="Proteomes" id="UP000548326"/>
    </source>
</evidence>
<feature type="transmembrane region" description="Helical" evidence="1">
    <location>
        <begin position="344"/>
        <end position="366"/>
    </location>
</feature>
<sequence length="417" mass="47270">MNTHNSLDEQFVFTGRVKTISLAAIAVGVLAIAIGFLTNQGERTFANLLLMGYYFTCVCAAGVFFCALQYVAQAGWSASLLRVPQAFARVLPIASVILLVIIIAGLNLTHHTEIEGKDVVAPYLYKIWHQAGVTTPGSENYDPVLAGKSGFLNMPFFLIRIVVFLGAYAIFGWLLAKYSETEDELGGLFYYKKSFTISAAFLVIFGFTQPVFSFDVIMSLEAHWFSTMFGWYNFAAMWVSCLSVITLTIILLRSAGYMQWVTQDHLHNLGQLMFGFSIFWTYVWFAQFLLIYYANIPEESVYFLKRWEPEFKPWFWLNIVINFLAPLLIIMARDSKRSTSILKATCIILILGHWLDYFIMIMPGTVGDKVGFFYIEIGVAVGFAGLFTYLMLNALSKFKSLVPKKHPFLQESLHHHI</sequence>
<keyword evidence="1" id="KW-0472">Membrane</keyword>
<dbReference type="OrthoDB" id="140980at2"/>
<feature type="transmembrane region" description="Helical" evidence="1">
    <location>
        <begin position="20"/>
        <end position="39"/>
    </location>
</feature>
<name>A0A1N7GB22_9SPHI</name>
<organism evidence="3 5">
    <name type="scientific">Mucilaginibacter lappiensis</name>
    <dbReference type="NCBI Taxonomy" id="354630"/>
    <lineage>
        <taxon>Bacteria</taxon>
        <taxon>Pseudomonadati</taxon>
        <taxon>Bacteroidota</taxon>
        <taxon>Sphingobacteriia</taxon>
        <taxon>Sphingobacteriales</taxon>
        <taxon>Sphingobacteriaceae</taxon>
        <taxon>Mucilaginibacter</taxon>
    </lineage>
</organism>
<evidence type="ECO:0000256" key="1">
    <source>
        <dbReference type="SAM" id="Phobius"/>
    </source>
</evidence>
<evidence type="ECO:0000313" key="3">
    <source>
        <dbReference type="EMBL" id="MBB6130065.1"/>
    </source>
</evidence>
<feature type="transmembrane region" description="Helical" evidence="1">
    <location>
        <begin position="230"/>
        <end position="252"/>
    </location>
</feature>
<feature type="transmembrane region" description="Helical" evidence="1">
    <location>
        <begin position="272"/>
        <end position="294"/>
    </location>
</feature>
<comment type="caution">
    <text evidence="3">The sequence shown here is derived from an EMBL/GenBank/DDBJ whole genome shotgun (WGS) entry which is preliminary data.</text>
</comment>
<dbReference type="RefSeq" id="WP_076378724.1">
    <property type="nucleotide sequence ID" value="NZ_FTMG01000025.1"/>
</dbReference>
<proteinExistence type="predicted"/>